<dbReference type="SUPFAM" id="SSF75632">
    <property type="entry name" value="Cullin homology domain"/>
    <property type="match status" value="1"/>
</dbReference>
<comment type="caution">
    <text evidence="6">The sequence shown here is derived from an EMBL/GenBank/DDBJ whole genome shotgun (WGS) entry which is preliminary data.</text>
</comment>
<dbReference type="Gene3D" id="1.20.1310.10">
    <property type="entry name" value="Cullin Repeats"/>
    <property type="match status" value="2"/>
</dbReference>
<dbReference type="Proteomes" id="UP000324800">
    <property type="component" value="Unassembled WGS sequence"/>
</dbReference>
<evidence type="ECO:0000256" key="4">
    <source>
        <dbReference type="SAM" id="MobiDB-lite"/>
    </source>
</evidence>
<dbReference type="GO" id="GO:0006511">
    <property type="term" value="P:ubiquitin-dependent protein catabolic process"/>
    <property type="evidence" value="ECO:0007669"/>
    <property type="project" value="InterPro"/>
</dbReference>
<evidence type="ECO:0000313" key="7">
    <source>
        <dbReference type="Proteomes" id="UP000324800"/>
    </source>
</evidence>
<dbReference type="InterPro" id="IPR045093">
    <property type="entry name" value="Cullin"/>
</dbReference>
<dbReference type="SUPFAM" id="SSF74788">
    <property type="entry name" value="Cullin repeat-like"/>
    <property type="match status" value="1"/>
</dbReference>
<dbReference type="GO" id="GO:0031625">
    <property type="term" value="F:ubiquitin protein ligase binding"/>
    <property type="evidence" value="ECO:0007669"/>
    <property type="project" value="InterPro"/>
</dbReference>
<dbReference type="InterPro" id="IPR001373">
    <property type="entry name" value="Cullin_N"/>
</dbReference>
<protein>
    <recommendedName>
        <fullName evidence="5">Cullin family profile domain-containing protein</fullName>
    </recommendedName>
</protein>
<evidence type="ECO:0000313" key="6">
    <source>
        <dbReference type="EMBL" id="KAA6365059.1"/>
    </source>
</evidence>
<feature type="region of interest" description="Disordered" evidence="4">
    <location>
        <begin position="41"/>
        <end position="91"/>
    </location>
</feature>
<comment type="similarity">
    <text evidence="1 2 3">Belongs to the cullin family.</text>
</comment>
<dbReference type="OrthoDB" id="27073at2759"/>
<evidence type="ECO:0000259" key="5">
    <source>
        <dbReference type="PROSITE" id="PS50069"/>
    </source>
</evidence>
<evidence type="ECO:0000256" key="3">
    <source>
        <dbReference type="RuleBase" id="RU003829"/>
    </source>
</evidence>
<dbReference type="EMBL" id="SNRW01020898">
    <property type="protein sequence ID" value="KAA6365059.1"/>
    <property type="molecule type" value="Genomic_DNA"/>
</dbReference>
<dbReference type="InterPro" id="IPR016159">
    <property type="entry name" value="Cullin_repeat-like_dom_sf"/>
</dbReference>
<dbReference type="PROSITE" id="PS50069">
    <property type="entry name" value="CULLIN_2"/>
    <property type="match status" value="1"/>
</dbReference>
<proteinExistence type="inferred from homology"/>
<dbReference type="PANTHER" id="PTHR11932">
    <property type="entry name" value="CULLIN"/>
    <property type="match status" value="1"/>
</dbReference>
<dbReference type="Pfam" id="PF00888">
    <property type="entry name" value="Cullin"/>
    <property type="match status" value="1"/>
</dbReference>
<evidence type="ECO:0000256" key="1">
    <source>
        <dbReference type="ARBA" id="ARBA00006019"/>
    </source>
</evidence>
<organism evidence="6 7">
    <name type="scientific">Streblomastix strix</name>
    <dbReference type="NCBI Taxonomy" id="222440"/>
    <lineage>
        <taxon>Eukaryota</taxon>
        <taxon>Metamonada</taxon>
        <taxon>Preaxostyla</taxon>
        <taxon>Oxymonadida</taxon>
        <taxon>Streblomastigidae</taxon>
        <taxon>Streblomastix</taxon>
    </lineage>
</organism>
<feature type="domain" description="Cullin family profile" evidence="5">
    <location>
        <begin position="196"/>
        <end position="280"/>
    </location>
</feature>
<name>A0A5J4U3Y3_9EUKA</name>
<dbReference type="InterPro" id="IPR016158">
    <property type="entry name" value="Cullin_homology"/>
</dbReference>
<accession>A0A5J4U3Y3</accession>
<dbReference type="AlphaFoldDB" id="A0A5J4U3Y3"/>
<reference evidence="6 7" key="1">
    <citation type="submission" date="2019-03" db="EMBL/GenBank/DDBJ databases">
        <title>Single cell metagenomics reveals metabolic interactions within the superorganism composed of flagellate Streblomastix strix and complex community of Bacteroidetes bacteria on its surface.</title>
        <authorList>
            <person name="Treitli S.C."/>
            <person name="Kolisko M."/>
            <person name="Husnik F."/>
            <person name="Keeling P."/>
            <person name="Hampl V."/>
        </authorList>
    </citation>
    <scope>NUCLEOTIDE SEQUENCE [LARGE SCALE GENOMIC DNA]</scope>
    <source>
        <strain evidence="6">ST1C</strain>
    </source>
</reference>
<dbReference type="InterPro" id="IPR036317">
    <property type="entry name" value="Cullin_homology_sf"/>
</dbReference>
<sequence>MYRLMTHLDNALGIDLMATDFKTHIQSVGEIIMNIRDELEEKTTGQAEDRDQDPNIERIKEKEAPTKKEQKKKQSGTEKDDEEQQQVVGIKKKKKKKKKTALIRDDDADEAPIGTEARIVEAGEGEAVVEAKAGGLQNELEKISQVSAFVEQILNLYRRYNRMYVESFQKYTLFNDSIKAAFSEFLNRTPGEGKKQFEEYLAVYVDELMKSQAATAFDDQIKTRFDEICAVLQYVSNRDTFLKNNQFYLQNRILDQGDNFIAQEQVEREFILKCVEAGIG</sequence>
<feature type="compositionally biased region" description="Basic and acidic residues" evidence="4">
    <location>
        <begin position="41"/>
        <end position="68"/>
    </location>
</feature>
<gene>
    <name evidence="6" type="ORF">EZS28_039414</name>
</gene>
<evidence type="ECO:0000256" key="2">
    <source>
        <dbReference type="PROSITE-ProRule" id="PRU00330"/>
    </source>
</evidence>